<dbReference type="Proteomes" id="UP000741282">
    <property type="component" value="Unassembled WGS sequence"/>
</dbReference>
<evidence type="ECO:0000256" key="1">
    <source>
        <dbReference type="ARBA" id="ARBA00007404"/>
    </source>
</evidence>
<dbReference type="GO" id="GO:0004654">
    <property type="term" value="F:polyribonucleotide nucleotidyltransferase activity"/>
    <property type="evidence" value="ECO:0007669"/>
    <property type="project" value="UniProtKB-UniRule"/>
</dbReference>
<dbReference type="InterPro" id="IPR012340">
    <property type="entry name" value="NA-bd_OB-fold"/>
</dbReference>
<proteinExistence type="inferred from homology"/>
<dbReference type="Gene3D" id="3.30.230.70">
    <property type="entry name" value="GHMP Kinase, N-terminal domain"/>
    <property type="match status" value="2"/>
</dbReference>
<name>A0A955I1F9_9BACT</name>
<comment type="cofactor">
    <cofactor evidence="7">
        <name>Mg(2+)</name>
        <dbReference type="ChEBI" id="CHEBI:18420"/>
    </cofactor>
</comment>
<dbReference type="CDD" id="cd02393">
    <property type="entry name" value="KH-I_PNPase"/>
    <property type="match status" value="1"/>
</dbReference>
<protein>
    <recommendedName>
        <fullName evidence="7">Polyribonucleotide nucleotidyltransferase</fullName>
        <ecNumber evidence="7">2.7.7.8</ecNumber>
    </recommendedName>
    <alternativeName>
        <fullName evidence="7">Polynucleotide phosphorylase</fullName>
        <shortName evidence="7">PNPase</shortName>
    </alternativeName>
</protein>
<feature type="binding site" evidence="7">
    <location>
        <position position="493"/>
    </location>
    <ligand>
        <name>Mg(2+)</name>
        <dbReference type="ChEBI" id="CHEBI:18420"/>
    </ligand>
</feature>
<dbReference type="FunFam" id="2.40.50.140:FF:000103">
    <property type="entry name" value="protein RRP5 homolog"/>
    <property type="match status" value="1"/>
</dbReference>
<dbReference type="PANTHER" id="PTHR11252">
    <property type="entry name" value="POLYRIBONUCLEOTIDE NUCLEOTIDYLTRANSFERASE"/>
    <property type="match status" value="1"/>
</dbReference>
<evidence type="ECO:0000313" key="10">
    <source>
        <dbReference type="EMBL" id="MCA9376890.1"/>
    </source>
</evidence>
<dbReference type="PANTHER" id="PTHR11252:SF0">
    <property type="entry name" value="POLYRIBONUCLEOTIDE NUCLEOTIDYLTRANSFERASE 1, MITOCHONDRIAL"/>
    <property type="match status" value="1"/>
</dbReference>
<keyword evidence="7" id="KW-0460">Magnesium</keyword>
<dbReference type="Pfam" id="PF00575">
    <property type="entry name" value="S1"/>
    <property type="match status" value="1"/>
</dbReference>
<dbReference type="InterPro" id="IPR004087">
    <property type="entry name" value="KH_dom"/>
</dbReference>
<keyword evidence="3 7" id="KW-0808">Transferase</keyword>
<comment type="similarity">
    <text evidence="1 7">Belongs to the polyribonucleotide nucleotidyltransferase family.</text>
</comment>
<dbReference type="NCBIfam" id="TIGR03591">
    <property type="entry name" value="polynuc_phos"/>
    <property type="match status" value="1"/>
</dbReference>
<sequence>MFKEIKHEFEIEGVKCTFSTGKLARKSQSAVIAQMGDTVVMATVNTGEARTDMDYFPLSVEYIEKMYAAGKISGSRFVKRDRFPTDDATLKARIIDRSIRPRFPEDYRDEVQVIVKVLSFDPDYDPVIIGVNAVSAALLISGSPITEPISGVRVGMKDETLFAYNKHVDRDNIEESKLDLVLAGDGKSLTNIDSNAYEISEDRYIEAMEYGLELMTPWLEAQRVFADMVEGVEKAEYVSFALPEELVKKAVSIFGDEIGGNLTMLDKRAAKSLTLEKMAEEFGSEYSKKQLDDAYEAVAKKELRKLVLGEGKRVDGRALDEIRELNYEVDLLPRVHGSGLFTRGMTQVMTIATLGSSRSMMFVDDMTGEDTRRYMHFYVEGPYSFGEAGRYKYIPGRREVGHGALAEKALYPVLPSMEEFPYTIMLMSEIMSEEGSSSMASTCGSTLALMDAGVPIKKPVAGIAIGVVMDEDTNEFKVLTDIQGVEDFYGYMDFKVTGTRDGVTAVQMDTKSSGLPMEIFREAIQAAKKARLTILDGMAEVIGKPREELSEFAPKVEMLMIPVSKIGELIGPGGKNIKKIIDETGVELNVEDDGSVHIYADDAASIQKAREYVEEYAFEPEVGQIYTGTVSKIAEFGAFVKLAKSVEGLVHVSEISDSFVKDVRSFLKEGETVKVKVIGFGDNGKIRLSIKALSNGSSPDQSTNSSHDDSNNTEE</sequence>
<dbReference type="PIRSF" id="PIRSF005499">
    <property type="entry name" value="PNPase"/>
    <property type="match status" value="1"/>
</dbReference>
<dbReference type="InterPro" id="IPR027408">
    <property type="entry name" value="PNPase/RNase_PH_dom_sf"/>
</dbReference>
<dbReference type="InterPro" id="IPR036345">
    <property type="entry name" value="ExoRNase_PH_dom2_sf"/>
</dbReference>
<dbReference type="EMBL" id="JAGQLN010000010">
    <property type="protein sequence ID" value="MCA9376890.1"/>
    <property type="molecule type" value="Genomic_DNA"/>
</dbReference>
<dbReference type="Gene3D" id="3.30.1370.10">
    <property type="entry name" value="K Homology domain, type 1"/>
    <property type="match status" value="1"/>
</dbReference>
<dbReference type="InterPro" id="IPR020568">
    <property type="entry name" value="Ribosomal_Su5_D2-typ_SF"/>
</dbReference>
<dbReference type="SMART" id="SM00322">
    <property type="entry name" value="KH"/>
    <property type="match status" value="1"/>
</dbReference>
<evidence type="ECO:0000256" key="2">
    <source>
        <dbReference type="ARBA" id="ARBA00022490"/>
    </source>
</evidence>
<dbReference type="CDD" id="cd11364">
    <property type="entry name" value="RNase_PH_PNPase_2"/>
    <property type="match status" value="1"/>
</dbReference>
<dbReference type="Gene3D" id="2.40.50.140">
    <property type="entry name" value="Nucleic acid-binding proteins"/>
    <property type="match status" value="1"/>
</dbReference>
<feature type="compositionally biased region" description="Polar residues" evidence="8">
    <location>
        <begin position="692"/>
        <end position="701"/>
    </location>
</feature>
<organism evidence="10 11">
    <name type="scientific">Candidatus Dojkabacteria bacterium</name>
    <dbReference type="NCBI Taxonomy" id="2099670"/>
    <lineage>
        <taxon>Bacteria</taxon>
        <taxon>Candidatus Dojkabacteria</taxon>
    </lineage>
</organism>
<comment type="caution">
    <text evidence="10">The sequence shown here is derived from an EMBL/GenBank/DDBJ whole genome shotgun (WGS) entry which is preliminary data.</text>
</comment>
<evidence type="ECO:0000256" key="7">
    <source>
        <dbReference type="HAMAP-Rule" id="MF_01595"/>
    </source>
</evidence>
<dbReference type="SUPFAM" id="SSF54791">
    <property type="entry name" value="Eukaryotic type KH-domain (KH-domain type I)"/>
    <property type="match status" value="1"/>
</dbReference>
<keyword evidence="7" id="KW-0479">Metal-binding</keyword>
<feature type="compositionally biased region" description="Basic and acidic residues" evidence="8">
    <location>
        <begin position="706"/>
        <end position="715"/>
    </location>
</feature>
<dbReference type="GO" id="GO:0000175">
    <property type="term" value="F:3'-5'-RNA exonuclease activity"/>
    <property type="evidence" value="ECO:0007669"/>
    <property type="project" value="TreeGrafter"/>
</dbReference>
<evidence type="ECO:0000256" key="3">
    <source>
        <dbReference type="ARBA" id="ARBA00022679"/>
    </source>
</evidence>
<accession>A0A955I1F9</accession>
<dbReference type="SUPFAM" id="SSF50249">
    <property type="entry name" value="Nucleic acid-binding proteins"/>
    <property type="match status" value="1"/>
</dbReference>
<feature type="binding site" evidence="7">
    <location>
        <position position="487"/>
    </location>
    <ligand>
        <name>Mg(2+)</name>
        <dbReference type="ChEBI" id="CHEBI:18420"/>
    </ligand>
</feature>
<comment type="catalytic activity">
    <reaction evidence="7">
        <text>RNA(n+1) + phosphate = RNA(n) + a ribonucleoside 5'-diphosphate</text>
        <dbReference type="Rhea" id="RHEA:22096"/>
        <dbReference type="Rhea" id="RHEA-COMP:14527"/>
        <dbReference type="Rhea" id="RHEA-COMP:17342"/>
        <dbReference type="ChEBI" id="CHEBI:43474"/>
        <dbReference type="ChEBI" id="CHEBI:57930"/>
        <dbReference type="ChEBI" id="CHEBI:140395"/>
        <dbReference type="EC" id="2.7.7.8"/>
    </reaction>
</comment>
<reference evidence="10" key="2">
    <citation type="journal article" date="2021" name="Microbiome">
        <title>Successional dynamics and alternative stable states in a saline activated sludge microbial community over 9 years.</title>
        <authorList>
            <person name="Wang Y."/>
            <person name="Ye J."/>
            <person name="Ju F."/>
            <person name="Liu L."/>
            <person name="Boyd J.A."/>
            <person name="Deng Y."/>
            <person name="Parks D.H."/>
            <person name="Jiang X."/>
            <person name="Yin X."/>
            <person name="Woodcroft B.J."/>
            <person name="Tyson G.W."/>
            <person name="Hugenholtz P."/>
            <person name="Polz M.F."/>
            <person name="Zhang T."/>
        </authorList>
    </citation>
    <scope>NUCLEOTIDE SEQUENCE</scope>
    <source>
        <strain evidence="10">HKST-UBA17</strain>
    </source>
</reference>
<gene>
    <name evidence="7" type="primary">pnp</name>
    <name evidence="10" type="ORF">KC685_03150</name>
</gene>
<dbReference type="SMART" id="SM00316">
    <property type="entry name" value="S1"/>
    <property type="match status" value="1"/>
</dbReference>
<dbReference type="GO" id="GO:0005829">
    <property type="term" value="C:cytosol"/>
    <property type="evidence" value="ECO:0007669"/>
    <property type="project" value="TreeGrafter"/>
</dbReference>
<dbReference type="InterPro" id="IPR012162">
    <property type="entry name" value="PNPase"/>
</dbReference>
<evidence type="ECO:0000313" key="11">
    <source>
        <dbReference type="Proteomes" id="UP000741282"/>
    </source>
</evidence>
<dbReference type="Pfam" id="PF03726">
    <property type="entry name" value="PNPase"/>
    <property type="match status" value="1"/>
</dbReference>
<keyword evidence="5 7" id="KW-0694">RNA-binding</keyword>
<dbReference type="SUPFAM" id="SSF54211">
    <property type="entry name" value="Ribosomal protein S5 domain 2-like"/>
    <property type="match status" value="2"/>
</dbReference>
<dbReference type="SUPFAM" id="SSF46915">
    <property type="entry name" value="Polynucleotide phosphorylase/guanosine pentaphosphate synthase (PNPase/GPSI), domain 3"/>
    <property type="match status" value="1"/>
</dbReference>
<dbReference type="InterPro" id="IPR036612">
    <property type="entry name" value="KH_dom_type_1_sf"/>
</dbReference>
<dbReference type="SUPFAM" id="SSF55666">
    <property type="entry name" value="Ribonuclease PH domain 2-like"/>
    <property type="match status" value="2"/>
</dbReference>
<keyword evidence="2 7" id="KW-0963">Cytoplasm</keyword>
<comment type="function">
    <text evidence="6">Binds mRNA; thus facilitating recognition of the initiation point. It is needed to translate mRNA with a short Shine-Dalgarno (SD) purine-rich sequence.</text>
</comment>
<dbReference type="NCBIfam" id="NF008805">
    <property type="entry name" value="PRK11824.1"/>
    <property type="match status" value="1"/>
</dbReference>
<comment type="subcellular location">
    <subcellularLocation>
        <location evidence="7">Cytoplasm</location>
    </subcellularLocation>
</comment>
<dbReference type="GO" id="GO:0006396">
    <property type="term" value="P:RNA processing"/>
    <property type="evidence" value="ECO:0007669"/>
    <property type="project" value="InterPro"/>
</dbReference>
<dbReference type="Pfam" id="PF00013">
    <property type="entry name" value="KH_1"/>
    <property type="match status" value="1"/>
</dbReference>
<feature type="region of interest" description="Disordered" evidence="8">
    <location>
        <begin position="692"/>
        <end position="715"/>
    </location>
</feature>
<comment type="function">
    <text evidence="7">Involved in mRNA degradation. Catalyzes the phosphorolysis of single-stranded polyribonucleotides processively in the 3'- to 5'-direction.</text>
</comment>
<dbReference type="GO" id="GO:0000287">
    <property type="term" value="F:magnesium ion binding"/>
    <property type="evidence" value="ECO:0007669"/>
    <property type="project" value="UniProtKB-UniRule"/>
</dbReference>
<dbReference type="PROSITE" id="PS50126">
    <property type="entry name" value="S1"/>
    <property type="match status" value="1"/>
</dbReference>
<dbReference type="EC" id="2.7.7.8" evidence="7"/>
<dbReference type="GO" id="GO:0006402">
    <property type="term" value="P:mRNA catabolic process"/>
    <property type="evidence" value="ECO:0007669"/>
    <property type="project" value="UniProtKB-UniRule"/>
</dbReference>
<dbReference type="HAMAP" id="MF_01595">
    <property type="entry name" value="PNPase"/>
    <property type="match status" value="1"/>
</dbReference>
<keyword evidence="4 7" id="KW-0548">Nucleotidyltransferase</keyword>
<dbReference type="InterPro" id="IPR004088">
    <property type="entry name" value="KH_dom_type_1"/>
</dbReference>
<dbReference type="FunFam" id="3.30.1370.10:FF:000001">
    <property type="entry name" value="Polyribonucleotide nucleotidyltransferase"/>
    <property type="match status" value="1"/>
</dbReference>
<evidence type="ECO:0000256" key="6">
    <source>
        <dbReference type="ARBA" id="ARBA00025604"/>
    </source>
</evidence>
<evidence type="ECO:0000259" key="9">
    <source>
        <dbReference type="PROSITE" id="PS50126"/>
    </source>
</evidence>
<dbReference type="GO" id="GO:0003723">
    <property type="term" value="F:RNA binding"/>
    <property type="evidence" value="ECO:0007669"/>
    <property type="project" value="UniProtKB-UniRule"/>
</dbReference>
<evidence type="ECO:0000256" key="4">
    <source>
        <dbReference type="ARBA" id="ARBA00022695"/>
    </source>
</evidence>
<evidence type="ECO:0000256" key="8">
    <source>
        <dbReference type="SAM" id="MobiDB-lite"/>
    </source>
</evidence>
<dbReference type="InterPro" id="IPR001247">
    <property type="entry name" value="ExoRNase_PH_dom1"/>
</dbReference>
<reference evidence="10" key="1">
    <citation type="submission" date="2020-04" db="EMBL/GenBank/DDBJ databases">
        <authorList>
            <person name="Zhang T."/>
        </authorList>
    </citation>
    <scope>NUCLEOTIDE SEQUENCE</scope>
    <source>
        <strain evidence="10">HKST-UBA17</strain>
    </source>
</reference>
<dbReference type="InterPro" id="IPR036456">
    <property type="entry name" value="PNPase_PH_RNA-bd_sf"/>
</dbReference>
<dbReference type="InterPro" id="IPR003029">
    <property type="entry name" value="S1_domain"/>
</dbReference>
<feature type="domain" description="S1 motif" evidence="9">
    <location>
        <begin position="623"/>
        <end position="691"/>
    </location>
</feature>
<dbReference type="PROSITE" id="PS50084">
    <property type="entry name" value="KH_TYPE_1"/>
    <property type="match status" value="1"/>
</dbReference>
<dbReference type="AlphaFoldDB" id="A0A955I1F9"/>
<dbReference type="Pfam" id="PF01138">
    <property type="entry name" value="RNase_PH"/>
    <property type="match status" value="2"/>
</dbReference>
<dbReference type="InterPro" id="IPR015848">
    <property type="entry name" value="PNPase_PH_RNA-bd_bac/org-type"/>
</dbReference>
<evidence type="ECO:0000256" key="5">
    <source>
        <dbReference type="ARBA" id="ARBA00022884"/>
    </source>
</evidence>